<feature type="compositionally biased region" description="Acidic residues" evidence="1">
    <location>
        <begin position="80"/>
        <end position="91"/>
    </location>
</feature>
<reference evidence="3" key="1">
    <citation type="submission" date="2007-03" db="EMBL/GenBank/DDBJ databases">
        <title>Annotation of Culex pipiens quinquefasciatus.</title>
        <authorList>
            <consortium name="The Broad Institute Genome Sequencing Platform"/>
            <person name="Atkinson P.W."/>
            <person name="Hemingway J."/>
            <person name="Christensen B.M."/>
            <person name="Higgs S."/>
            <person name="Kodira C."/>
            <person name="Hannick L."/>
            <person name="Megy K."/>
            <person name="O'Leary S."/>
            <person name="Pearson M."/>
            <person name="Haas B.J."/>
            <person name="Mauceli E."/>
            <person name="Wortman J.R."/>
            <person name="Lee N.H."/>
            <person name="Guigo R."/>
            <person name="Stanke M."/>
            <person name="Alvarado L."/>
            <person name="Amedeo P."/>
            <person name="Antoine C.H."/>
            <person name="Arensburger P."/>
            <person name="Bidwell S.L."/>
            <person name="Crawford M."/>
            <person name="Camaro F."/>
            <person name="Devon K."/>
            <person name="Engels R."/>
            <person name="Hammond M."/>
            <person name="Howarth C."/>
            <person name="Koehrsen M."/>
            <person name="Lawson D."/>
            <person name="Montgomery P."/>
            <person name="Nene V."/>
            <person name="Nusbaum C."/>
            <person name="Puiu D."/>
            <person name="Romero-Severson J."/>
            <person name="Severson D.W."/>
            <person name="Shumway M."/>
            <person name="Sisk P."/>
            <person name="Stolte C."/>
            <person name="Zeng Q."/>
            <person name="Eisenstadt E."/>
            <person name="Fraser-Liggett C."/>
            <person name="Strausberg R."/>
            <person name="Galagan J."/>
            <person name="Birren B."/>
            <person name="Collins F.H."/>
        </authorList>
    </citation>
    <scope>NUCLEOTIDE SEQUENCE [LARGE SCALE GENOMIC DNA]</scope>
    <source>
        <strain evidence="3">JHB</strain>
    </source>
</reference>
<feature type="compositionally biased region" description="Basic and acidic residues" evidence="1">
    <location>
        <begin position="34"/>
        <end position="53"/>
    </location>
</feature>
<dbReference type="VEuPathDB" id="VectorBase:CQUJHB001830"/>
<dbReference type="KEGG" id="cqu:CpipJ_CPIJ008175"/>
<evidence type="ECO:0000313" key="4">
    <source>
        <dbReference type="EnsemblMetazoa" id="CPIJ008175-PA"/>
    </source>
</evidence>
<reference evidence="4" key="2">
    <citation type="submission" date="2021-02" db="UniProtKB">
        <authorList>
            <consortium name="EnsemblMetazoa"/>
        </authorList>
    </citation>
    <scope>IDENTIFICATION</scope>
    <source>
        <strain evidence="4">JHB</strain>
    </source>
</reference>
<dbReference type="VEuPathDB" id="VectorBase:CPIJ008175"/>
<dbReference type="Proteomes" id="UP000002320">
    <property type="component" value="Unassembled WGS sequence"/>
</dbReference>
<sequence length="368" mass="41537">MFKVKKSQANLNVDLANRNPATPFPSDHQPLSNKYEEESIEYLHTDSPPHRPPEPVPFPVRPQAHAVNDRVELITAPEADQAESSEFSSEEEPAHSHVLTRPSKSNERDFNGPASGEPAPKPQFSDFDDYDAKGQDDDDDQSFRNSSVKFVRRKRPGQVTIVKIIPPRRRFRPLGEGGGFSGFLKFIKRMQDGFMLNTAKNIGDKIKLLQNLKDQLLLSIESKMSTLWGHSAPTDKPEKVGHPGVVTKVNRKDHRKKDQHHRRRTKRGGDWLEEVHTHHHGGMEFPSAEAALLTISFLTFAVFLIKLVLQVINTIKAKHYTYTTLNGMTPVSTATLKLVKRTKRSDDSLSDQHLNILSAINSYKFTGN</sequence>
<keyword evidence="2" id="KW-0472">Membrane</keyword>
<accession>B0WM76</accession>
<protein>
    <submittedName>
        <fullName evidence="3 4">Uncharacterized protein</fullName>
    </submittedName>
</protein>
<dbReference type="AlphaFoldDB" id="B0WM76"/>
<dbReference type="EMBL" id="DS231995">
    <property type="protein sequence ID" value="EDS30910.1"/>
    <property type="molecule type" value="Genomic_DNA"/>
</dbReference>
<evidence type="ECO:0000313" key="5">
    <source>
        <dbReference type="Proteomes" id="UP000002320"/>
    </source>
</evidence>
<dbReference type="STRING" id="7176.B0WM76"/>
<feature type="region of interest" description="Disordered" evidence="1">
    <location>
        <begin position="1"/>
        <end position="148"/>
    </location>
</feature>
<name>B0WM76_CULQU</name>
<evidence type="ECO:0000256" key="1">
    <source>
        <dbReference type="SAM" id="MobiDB-lite"/>
    </source>
</evidence>
<dbReference type="InParanoid" id="B0WM76"/>
<feature type="compositionally biased region" description="Basic residues" evidence="1">
    <location>
        <begin position="251"/>
        <end position="266"/>
    </location>
</feature>
<dbReference type="eggNOG" id="ENOG502SE63">
    <property type="taxonomic scope" value="Eukaryota"/>
</dbReference>
<feature type="transmembrane region" description="Helical" evidence="2">
    <location>
        <begin position="290"/>
        <end position="309"/>
    </location>
</feature>
<dbReference type="HOGENOM" id="CLU_752860_0_0_1"/>
<dbReference type="EnsemblMetazoa" id="CPIJ008175-RA">
    <property type="protein sequence ID" value="CPIJ008175-PA"/>
    <property type="gene ID" value="CPIJ008175"/>
</dbReference>
<keyword evidence="2" id="KW-0812">Transmembrane</keyword>
<evidence type="ECO:0000313" key="3">
    <source>
        <dbReference type="EMBL" id="EDS30910.1"/>
    </source>
</evidence>
<gene>
    <name evidence="4" type="primary">6040416</name>
    <name evidence="3" type="ORF">CpipJ_CPIJ008175</name>
</gene>
<feature type="region of interest" description="Disordered" evidence="1">
    <location>
        <begin position="251"/>
        <end position="270"/>
    </location>
</feature>
<dbReference type="OrthoDB" id="7675048at2759"/>
<keyword evidence="5" id="KW-1185">Reference proteome</keyword>
<organism>
    <name type="scientific">Culex quinquefasciatus</name>
    <name type="common">Southern house mosquito</name>
    <name type="synonym">Culex pungens</name>
    <dbReference type="NCBI Taxonomy" id="7176"/>
    <lineage>
        <taxon>Eukaryota</taxon>
        <taxon>Metazoa</taxon>
        <taxon>Ecdysozoa</taxon>
        <taxon>Arthropoda</taxon>
        <taxon>Hexapoda</taxon>
        <taxon>Insecta</taxon>
        <taxon>Pterygota</taxon>
        <taxon>Neoptera</taxon>
        <taxon>Endopterygota</taxon>
        <taxon>Diptera</taxon>
        <taxon>Nematocera</taxon>
        <taxon>Culicoidea</taxon>
        <taxon>Culicidae</taxon>
        <taxon>Culicinae</taxon>
        <taxon>Culicini</taxon>
        <taxon>Culex</taxon>
        <taxon>Culex</taxon>
    </lineage>
</organism>
<evidence type="ECO:0000256" key="2">
    <source>
        <dbReference type="SAM" id="Phobius"/>
    </source>
</evidence>
<keyword evidence="2" id="KW-1133">Transmembrane helix</keyword>
<proteinExistence type="predicted"/>
<dbReference type="OMA" id="QSPINHA"/>